<dbReference type="Gene3D" id="3.40.50.12780">
    <property type="entry name" value="N-terminal domain of ligase-like"/>
    <property type="match status" value="1"/>
</dbReference>
<evidence type="ECO:0000313" key="6">
    <source>
        <dbReference type="Proteomes" id="UP000273516"/>
    </source>
</evidence>
<evidence type="ECO:0000313" key="5">
    <source>
        <dbReference type="EMBL" id="RMC37584.1"/>
    </source>
</evidence>
<dbReference type="PANTHER" id="PTHR24096">
    <property type="entry name" value="LONG-CHAIN-FATTY-ACID--COA LIGASE"/>
    <property type="match status" value="1"/>
</dbReference>
<dbReference type="Pfam" id="PF13193">
    <property type="entry name" value="AMP-binding_C"/>
    <property type="match status" value="1"/>
</dbReference>
<dbReference type="InterPro" id="IPR000873">
    <property type="entry name" value="AMP-dep_synth/lig_dom"/>
</dbReference>
<dbReference type="GO" id="GO:0016405">
    <property type="term" value="F:CoA-ligase activity"/>
    <property type="evidence" value="ECO:0007669"/>
    <property type="project" value="TreeGrafter"/>
</dbReference>
<name>A0A3M0MMN2_9RHOB</name>
<dbReference type="InterPro" id="IPR025110">
    <property type="entry name" value="AMP-bd_C"/>
</dbReference>
<evidence type="ECO:0000256" key="1">
    <source>
        <dbReference type="ARBA" id="ARBA00006432"/>
    </source>
</evidence>
<feature type="domain" description="AMP-binding enzyme C-terminal" evidence="4">
    <location>
        <begin position="478"/>
        <end position="551"/>
    </location>
</feature>
<dbReference type="Proteomes" id="UP000273516">
    <property type="component" value="Unassembled WGS sequence"/>
</dbReference>
<dbReference type="InterPro" id="IPR042099">
    <property type="entry name" value="ANL_N_sf"/>
</dbReference>
<evidence type="ECO:0000259" key="4">
    <source>
        <dbReference type="Pfam" id="PF13193"/>
    </source>
</evidence>
<accession>A0A3M0MMN2</accession>
<reference evidence="5 6" key="1">
    <citation type="submission" date="2018-07" db="EMBL/GenBank/DDBJ databases">
        <authorList>
            <person name="Zhang Y."/>
            <person name="Wang L."/>
            <person name="Ma S."/>
        </authorList>
    </citation>
    <scope>NUCLEOTIDE SEQUENCE [LARGE SCALE GENOMIC DNA]</scope>
    <source>
        <strain evidence="5 6">4-2</strain>
    </source>
</reference>
<keyword evidence="6" id="KW-1185">Reference proteome</keyword>
<comment type="caution">
    <text evidence="5">The sequence shown here is derived from an EMBL/GenBank/DDBJ whole genome shotgun (WGS) entry which is preliminary data.</text>
</comment>
<dbReference type="SUPFAM" id="SSF56801">
    <property type="entry name" value="Acetyl-CoA synthetase-like"/>
    <property type="match status" value="1"/>
</dbReference>
<proteinExistence type="inferred from homology"/>
<dbReference type="AlphaFoldDB" id="A0A3M0MMN2"/>
<dbReference type="Gene3D" id="3.30.300.30">
    <property type="match status" value="1"/>
</dbReference>
<dbReference type="EMBL" id="QOKZ01000001">
    <property type="protein sequence ID" value="RMC37584.1"/>
    <property type="molecule type" value="Genomic_DNA"/>
</dbReference>
<comment type="similarity">
    <text evidence="1">Belongs to the ATP-dependent AMP-binding enzyme family.</text>
</comment>
<gene>
    <name evidence="5" type="ORF">C9E81_02205</name>
</gene>
<evidence type="ECO:0000256" key="2">
    <source>
        <dbReference type="ARBA" id="ARBA00022598"/>
    </source>
</evidence>
<dbReference type="InterPro" id="IPR045851">
    <property type="entry name" value="AMP-bd_C_sf"/>
</dbReference>
<evidence type="ECO:0000259" key="3">
    <source>
        <dbReference type="Pfam" id="PF00501"/>
    </source>
</evidence>
<feature type="domain" description="AMP-dependent synthetase/ligase" evidence="3">
    <location>
        <begin position="41"/>
        <end position="428"/>
    </location>
</feature>
<dbReference type="NCBIfam" id="NF004822">
    <property type="entry name" value="PRK06178.1"/>
    <property type="match status" value="1"/>
</dbReference>
<dbReference type="OrthoDB" id="9803968at2"/>
<sequence>MTDAEAYLADLAGMHAKVWPSGFAREVQYPQGEVTLTRHLAHWAETTPEAPALIYYGTRISWARLDADANRFAALLTVRGIAKGERVAVFLPNCPQFHVVFYGILKAGAVHVPVSPLSTPDELAYVLKDADAKCLVTLDSLAAVALAAIPGTMVQEVFSTALAEMLPEAPEINCPASVASIAKPCPGTTALLPAIAAMPADRIEAGDLDSPAALNYTGGTTGMPKGCVHTQRDMVFTGAANWSVTAGKEPSISLSFFPEFWIAGENAALIFPLMTGEPLVLMTRWDPLGVLQAVERYRVTTVALVVDGAVELMNRADFGDYDLSSLRRVRVVSFIRKLDADIRAAWKARTGTVLAEAAWGMTETHTSNTFTTGMQDDDFDLKQQPVFVGLPLPHTEFVIRDFETGAILPFGQEGEITVRTPAMFKGYWKRPDATAEAIRDGFLHTGDIGVIDEMGYLHYLGRRKEMLKVRGMSVFPAEIEAVLGKHPGVKGSGVVGRGDPHAGQVPVAFVQPADPMLTAGDLDHWLAGKLSKYKLPEIRFVEALPMTATGKVRKAELQEWVNEKEETT</sequence>
<keyword evidence="2" id="KW-0436">Ligase</keyword>
<dbReference type="PROSITE" id="PS00455">
    <property type="entry name" value="AMP_BINDING"/>
    <property type="match status" value="1"/>
</dbReference>
<dbReference type="Pfam" id="PF00501">
    <property type="entry name" value="AMP-binding"/>
    <property type="match status" value="1"/>
</dbReference>
<dbReference type="InterPro" id="IPR020845">
    <property type="entry name" value="AMP-binding_CS"/>
</dbReference>
<dbReference type="PANTHER" id="PTHR24096:SF149">
    <property type="entry name" value="AMP-BINDING DOMAIN-CONTAINING PROTEIN-RELATED"/>
    <property type="match status" value="1"/>
</dbReference>
<protein>
    <submittedName>
        <fullName evidence="5">Acyl-CoA synthetase</fullName>
    </submittedName>
</protein>
<organism evidence="5 6">
    <name type="scientific">Paracoccus alkanivorans</name>
    <dbReference type="NCBI Taxonomy" id="2116655"/>
    <lineage>
        <taxon>Bacteria</taxon>
        <taxon>Pseudomonadati</taxon>
        <taxon>Pseudomonadota</taxon>
        <taxon>Alphaproteobacteria</taxon>
        <taxon>Rhodobacterales</taxon>
        <taxon>Paracoccaceae</taxon>
        <taxon>Paracoccus</taxon>
    </lineage>
</organism>
<dbReference type="RefSeq" id="WP_122110670.1">
    <property type="nucleotide sequence ID" value="NZ_QOKZ01000001.1"/>
</dbReference>